<keyword evidence="3" id="KW-1185">Reference proteome</keyword>
<evidence type="ECO:0000313" key="2">
    <source>
        <dbReference type="EMBL" id="KAH7055915.1"/>
    </source>
</evidence>
<protein>
    <submittedName>
        <fullName evidence="2">Uncharacterized protein</fullName>
    </submittedName>
</protein>
<comment type="caution">
    <text evidence="2">The sequence shown here is derived from an EMBL/GenBank/DDBJ whole genome shotgun (WGS) entry which is preliminary data.</text>
</comment>
<reference evidence="2 3" key="1">
    <citation type="journal article" date="2021" name="Nat. Commun.">
        <title>Genetic determinants of endophytism in the Arabidopsis root mycobiome.</title>
        <authorList>
            <person name="Mesny F."/>
            <person name="Miyauchi S."/>
            <person name="Thiergart T."/>
            <person name="Pickel B."/>
            <person name="Atanasova L."/>
            <person name="Karlsson M."/>
            <person name="Huettel B."/>
            <person name="Barry K.W."/>
            <person name="Haridas S."/>
            <person name="Chen C."/>
            <person name="Bauer D."/>
            <person name="Andreopoulos W."/>
            <person name="Pangilinan J."/>
            <person name="LaButti K."/>
            <person name="Riley R."/>
            <person name="Lipzen A."/>
            <person name="Clum A."/>
            <person name="Drula E."/>
            <person name="Henrissat B."/>
            <person name="Kohler A."/>
            <person name="Grigoriev I.V."/>
            <person name="Martin F.M."/>
            <person name="Hacquard S."/>
        </authorList>
    </citation>
    <scope>NUCLEOTIDE SEQUENCE [LARGE SCALE GENOMIC DNA]</scope>
    <source>
        <strain evidence="2 3">MPI-SDFR-AT-0080</strain>
    </source>
</reference>
<dbReference type="Proteomes" id="UP000774617">
    <property type="component" value="Unassembled WGS sequence"/>
</dbReference>
<accession>A0ABQ8GK62</accession>
<feature type="compositionally biased region" description="Low complexity" evidence="1">
    <location>
        <begin position="77"/>
        <end position="98"/>
    </location>
</feature>
<feature type="compositionally biased region" description="Basic and acidic residues" evidence="1">
    <location>
        <begin position="124"/>
        <end position="133"/>
    </location>
</feature>
<feature type="region of interest" description="Disordered" evidence="1">
    <location>
        <begin position="38"/>
        <end position="176"/>
    </location>
</feature>
<evidence type="ECO:0000256" key="1">
    <source>
        <dbReference type="SAM" id="MobiDB-lite"/>
    </source>
</evidence>
<name>A0ABQ8GK62_9PEZI</name>
<feature type="compositionally biased region" description="Acidic residues" evidence="1">
    <location>
        <begin position="150"/>
        <end position="176"/>
    </location>
</feature>
<evidence type="ECO:0000313" key="3">
    <source>
        <dbReference type="Proteomes" id="UP000774617"/>
    </source>
</evidence>
<gene>
    <name evidence="2" type="ORF">B0J12DRAFT_436364</name>
</gene>
<organism evidence="2 3">
    <name type="scientific">Macrophomina phaseolina</name>
    <dbReference type="NCBI Taxonomy" id="35725"/>
    <lineage>
        <taxon>Eukaryota</taxon>
        <taxon>Fungi</taxon>
        <taxon>Dikarya</taxon>
        <taxon>Ascomycota</taxon>
        <taxon>Pezizomycotina</taxon>
        <taxon>Dothideomycetes</taxon>
        <taxon>Dothideomycetes incertae sedis</taxon>
        <taxon>Botryosphaeriales</taxon>
        <taxon>Botryosphaeriaceae</taxon>
        <taxon>Macrophomina</taxon>
    </lineage>
</organism>
<sequence length="176" mass="18307">MSGFSEREVQLMACAFQAMKSPPEIDFNVMARLAGMSHPGSASNAMRAIRKKLDARIPGGAGGSGSSAPNTPKKTPRSAAAGRKRAAASMTAAAASAALGEEEDTDGAMGVDTPSRKRLRGKTTKAEAGREGSGDEEQGSAVRVKRERAEEEMLEAEVVAEDDDDAGGFGYDVEEV</sequence>
<proteinExistence type="predicted"/>
<dbReference type="EMBL" id="JAGTJR010000008">
    <property type="protein sequence ID" value="KAH7055915.1"/>
    <property type="molecule type" value="Genomic_DNA"/>
</dbReference>